<evidence type="ECO:0000313" key="4">
    <source>
        <dbReference type="Proteomes" id="UP000065511"/>
    </source>
</evidence>
<dbReference type="KEGG" id="ess:ATZ33_01045"/>
<evidence type="ECO:0000313" key="3">
    <source>
        <dbReference type="EMBL" id="OJG86760.1"/>
    </source>
</evidence>
<accession>A0A0S3K6T7</accession>
<evidence type="ECO:0000256" key="1">
    <source>
        <dbReference type="SAM" id="Phobius"/>
    </source>
</evidence>
<feature type="transmembrane region" description="Helical" evidence="1">
    <location>
        <begin position="6"/>
        <end position="27"/>
    </location>
</feature>
<dbReference type="RefSeq" id="WP_071879095.1">
    <property type="nucleotide sequence ID" value="NZ_JXLC01000031.1"/>
</dbReference>
<reference evidence="3 5" key="1">
    <citation type="submission" date="2014-12" db="EMBL/GenBank/DDBJ databases">
        <title>Draft genome sequences of 29 type strains of Enterococci.</title>
        <authorList>
            <person name="Zhong Z."/>
            <person name="Sun Z."/>
            <person name="Liu W."/>
            <person name="Zhang W."/>
            <person name="Zhang H."/>
        </authorList>
    </citation>
    <scope>NUCLEOTIDE SEQUENCE [LARGE SCALE GENOMIC DNA]</scope>
    <source>
        <strain evidence="3 5">DSM 22801</strain>
    </source>
</reference>
<dbReference type="EMBL" id="CP013614">
    <property type="protein sequence ID" value="ALS00016.1"/>
    <property type="molecule type" value="Genomic_DNA"/>
</dbReference>
<dbReference type="Proteomes" id="UP000183039">
    <property type="component" value="Unassembled WGS sequence"/>
</dbReference>
<organism evidence="3 5">
    <name type="scientific">Enterococcus silesiacus</name>
    <dbReference type="NCBI Taxonomy" id="332949"/>
    <lineage>
        <taxon>Bacteria</taxon>
        <taxon>Bacillati</taxon>
        <taxon>Bacillota</taxon>
        <taxon>Bacilli</taxon>
        <taxon>Lactobacillales</taxon>
        <taxon>Enterococcaceae</taxon>
        <taxon>Enterococcus</taxon>
    </lineage>
</organism>
<dbReference type="Proteomes" id="UP000065511">
    <property type="component" value="Chromosome"/>
</dbReference>
<dbReference type="AlphaFoldDB" id="A0A0S3K6T7"/>
<dbReference type="OrthoDB" id="2192164at2"/>
<evidence type="ECO:0000313" key="2">
    <source>
        <dbReference type="EMBL" id="ALS00016.1"/>
    </source>
</evidence>
<protein>
    <submittedName>
        <fullName evidence="3">Uncharacterized protein</fullName>
    </submittedName>
</protein>
<reference evidence="2 4" key="2">
    <citation type="submission" date="2015-12" db="EMBL/GenBank/DDBJ databases">
        <authorList>
            <person name="Lauer A."/>
            <person name="Humrighouse B."/>
            <person name="Loparev V."/>
            <person name="Shewmaker P.L."/>
            <person name="Whitney A.M."/>
            <person name="McLaughlin R.W."/>
        </authorList>
    </citation>
    <scope>NUCLEOTIDE SEQUENCE [LARGE SCALE GENOMIC DNA]</scope>
    <source>
        <strain evidence="2 4">LMG 23085</strain>
    </source>
</reference>
<gene>
    <name evidence="2" type="ORF">ATZ33_01045</name>
    <name evidence="3" type="ORF">RV15_GL002358</name>
</gene>
<keyword evidence="1" id="KW-0812">Transmembrane</keyword>
<dbReference type="EMBL" id="JXLC01000031">
    <property type="protein sequence ID" value="OJG86760.1"/>
    <property type="molecule type" value="Genomic_DNA"/>
</dbReference>
<keyword evidence="1" id="KW-0472">Membrane</keyword>
<name>A0A0S3K6T7_9ENTE</name>
<keyword evidence="4" id="KW-1185">Reference proteome</keyword>
<evidence type="ECO:0000313" key="5">
    <source>
        <dbReference type="Proteomes" id="UP000183039"/>
    </source>
</evidence>
<sequence>MTILDQLFIGGISVAIVLFFLACYFLFQSIRTQKKLTKLPKRKSKNKKKNRRITQKRLYLKKFRKKQLISLSISLISAVLLVSGASYLTYYQSMNLTSDDSDTLVKCYYLIRDFEKELITAKAGEEEEAKIQQNIRYLATSMTSQGTKKASKINTEEGQLILNRYYNVVKQLGMNASTQTNNFYGNAQLVDAFLEDIKKSETYEKAAFSYYKVNESALSKEQ</sequence>
<feature type="transmembrane region" description="Helical" evidence="1">
    <location>
        <begin position="68"/>
        <end position="90"/>
    </location>
</feature>
<keyword evidence="1" id="KW-1133">Transmembrane helix</keyword>
<proteinExistence type="predicted"/>